<dbReference type="SUPFAM" id="SSF51412">
    <property type="entry name" value="Inosine monophosphate dehydrogenase (IMPDH)"/>
    <property type="match status" value="1"/>
</dbReference>
<comment type="pathway">
    <text evidence="6">Purine metabolism; IMP biosynthesis via salvage pathway.</text>
</comment>
<organism evidence="7 8">
    <name type="scientific">Arthrobacter alpinus</name>
    <dbReference type="NCBI Taxonomy" id="656366"/>
    <lineage>
        <taxon>Bacteria</taxon>
        <taxon>Bacillati</taxon>
        <taxon>Actinomycetota</taxon>
        <taxon>Actinomycetes</taxon>
        <taxon>Micrococcales</taxon>
        <taxon>Micrococcaceae</taxon>
        <taxon>Arthrobacter</taxon>
    </lineage>
</organism>
<dbReference type="PIRSF" id="PIRSF000130">
    <property type="entry name" value="IMPDH"/>
    <property type="match status" value="1"/>
</dbReference>
<dbReference type="GO" id="GO:0003938">
    <property type="term" value="F:IMP dehydrogenase activity"/>
    <property type="evidence" value="ECO:0007669"/>
    <property type="project" value="InterPro"/>
</dbReference>
<dbReference type="SMART" id="SM01240">
    <property type="entry name" value="IMPDH"/>
    <property type="match status" value="1"/>
</dbReference>
<feature type="binding site" evidence="6">
    <location>
        <begin position="266"/>
        <end position="268"/>
    </location>
    <ligand>
        <name>NADP(+)</name>
        <dbReference type="ChEBI" id="CHEBI:58349"/>
    </ligand>
</feature>
<feature type="active site" description="Thioimidate intermediate" evidence="6">
    <location>
        <position position="323"/>
    </location>
</feature>
<comment type="catalytic activity">
    <reaction evidence="6">
        <text>IMP + NH4(+) + NADP(+) = GMP + NADPH + 2 H(+)</text>
        <dbReference type="Rhea" id="RHEA:17185"/>
        <dbReference type="ChEBI" id="CHEBI:15378"/>
        <dbReference type="ChEBI" id="CHEBI:28938"/>
        <dbReference type="ChEBI" id="CHEBI:57783"/>
        <dbReference type="ChEBI" id="CHEBI:58053"/>
        <dbReference type="ChEBI" id="CHEBI:58115"/>
        <dbReference type="ChEBI" id="CHEBI:58349"/>
        <dbReference type="EC" id="1.7.1.7"/>
    </reaction>
</comment>
<keyword evidence="2" id="KW-0677">Repeat</keyword>
<evidence type="ECO:0000256" key="3">
    <source>
        <dbReference type="ARBA" id="ARBA00022857"/>
    </source>
</evidence>
<dbReference type="GO" id="GO:0005829">
    <property type="term" value="C:cytosol"/>
    <property type="evidence" value="ECO:0007669"/>
    <property type="project" value="TreeGrafter"/>
</dbReference>
<name>A0A0U3QN97_9MICC</name>
<dbReference type="SUPFAM" id="SSF54631">
    <property type="entry name" value="CBS-domain pair"/>
    <property type="match status" value="1"/>
</dbReference>
<dbReference type="RefSeq" id="WP_044570071.1">
    <property type="nucleotide sequence ID" value="NZ_CP013745.1"/>
</dbReference>
<dbReference type="GO" id="GO:0006166">
    <property type="term" value="P:purine ribonucleoside salvage"/>
    <property type="evidence" value="ECO:0007669"/>
    <property type="project" value="UniProtKB-KW"/>
</dbReference>
<evidence type="ECO:0000256" key="6">
    <source>
        <dbReference type="HAMAP-Rule" id="MF_02250"/>
    </source>
</evidence>
<dbReference type="AlphaFoldDB" id="A0A0U3QN97"/>
<dbReference type="InterPro" id="IPR001093">
    <property type="entry name" value="IMP_DH_GMPRt"/>
</dbReference>
<dbReference type="GO" id="GO:0032264">
    <property type="term" value="P:IMP salvage"/>
    <property type="evidence" value="ECO:0007669"/>
    <property type="project" value="UniProtKB-UniRule"/>
</dbReference>
<dbReference type="InterPro" id="IPR013785">
    <property type="entry name" value="Aldolase_TIM"/>
</dbReference>
<evidence type="ECO:0000256" key="2">
    <source>
        <dbReference type="ARBA" id="ARBA00022737"/>
    </source>
</evidence>
<evidence type="ECO:0000256" key="5">
    <source>
        <dbReference type="ARBA" id="ARBA00023122"/>
    </source>
</evidence>
<evidence type="ECO:0000256" key="1">
    <source>
        <dbReference type="ARBA" id="ARBA00022726"/>
    </source>
</evidence>
<dbReference type="CDD" id="cd00381">
    <property type="entry name" value="IMPDH"/>
    <property type="match status" value="1"/>
</dbReference>
<keyword evidence="1 6" id="KW-0660">Purine salvage</keyword>
<dbReference type="PANTHER" id="PTHR43170">
    <property type="entry name" value="GMP REDUCTASE"/>
    <property type="match status" value="1"/>
</dbReference>
<protein>
    <recommendedName>
        <fullName evidence="6">GMP reductase</fullName>
        <ecNumber evidence="6">1.7.1.7</ecNumber>
    </recommendedName>
    <alternativeName>
        <fullName evidence="6">Guanosine 5'-monophosphate reductase</fullName>
        <shortName evidence="6">GMPR</shortName>
    </alternativeName>
</protein>
<dbReference type="eggNOG" id="COG0517">
    <property type="taxonomic scope" value="Bacteria"/>
</dbReference>
<sequence length="499" mass="52624">MRFLNQPTTDLTYSDVFLIPSHSTVTSRLDVDLSSGDSTGTTIPLVVANMTAVSGKRMAETVARRGGMAILPQDIPLDVLRSVSEWVKQRDSLFETPLLMSASDIVIDAVHLMSKRPHNAVVVVDGTRFVGLVRGSDCESVDRFSSLASVMRANVLTLDAAVFDAIRTEADAGSLDFATAKIRNDEALREAFSVLDSAGTDIAPVLRNGEVVGVLTRTGALRSTIYQPAVDSAGRLRLGVAVGINGDVAAKTQALLEMGVDALVVDTAHGHQEKMLDALRAVRSLSPEVPVAAGNVVSAAGVRDLVNAGADIIKVGVGPGAMCTTRMMTAVGRPQFSAVLECSTAAAELGAHVWADGGVRYPRDVALALAAGASQVMIGSWFAGTYESPGDLLSDAGGRLYKESFGMASARAVQNRTSREGAFERARKGLFEEGISTSKMYLDPARPGVEDLLDMITAGLRSSFSYAGASSLAEFRERAIVGVQSAAGYEEGRPLPQSW</sequence>
<dbReference type="InterPro" id="IPR005990">
    <property type="entry name" value="IMP_DH"/>
</dbReference>
<dbReference type="GO" id="GO:0003920">
    <property type="term" value="F:GMP reductase activity"/>
    <property type="evidence" value="ECO:0007669"/>
    <property type="project" value="UniProtKB-UniRule"/>
</dbReference>
<comment type="similarity">
    <text evidence="6">Belongs to the IMPDH/GMPR family. GuaB1 subfamily.</text>
</comment>
<dbReference type="InterPro" id="IPR046342">
    <property type="entry name" value="CBS_dom_sf"/>
</dbReference>
<feature type="binding site" evidence="6">
    <location>
        <begin position="316"/>
        <end position="318"/>
    </location>
    <ligand>
        <name>NADP(+)</name>
        <dbReference type="ChEBI" id="CHEBI:58349"/>
    </ligand>
</feature>
<evidence type="ECO:0000256" key="4">
    <source>
        <dbReference type="ARBA" id="ARBA00023002"/>
    </source>
</evidence>
<evidence type="ECO:0000313" key="7">
    <source>
        <dbReference type="EMBL" id="SED90598.1"/>
    </source>
</evidence>
<dbReference type="Proteomes" id="UP000182725">
    <property type="component" value="Unassembled WGS sequence"/>
</dbReference>
<proteinExistence type="inferred from homology"/>
<accession>A0A0U3QN97</accession>
<dbReference type="InterPro" id="IPR050139">
    <property type="entry name" value="GMP_reductase"/>
</dbReference>
<evidence type="ECO:0000313" key="8">
    <source>
        <dbReference type="Proteomes" id="UP000182725"/>
    </source>
</evidence>
<dbReference type="InterPro" id="IPR005991">
    <property type="entry name" value="GUAB1"/>
</dbReference>
<dbReference type="STRING" id="656366.AS189_07465"/>
<dbReference type="NCBIfam" id="NF005869">
    <property type="entry name" value="PRK07807.1"/>
    <property type="match status" value="1"/>
</dbReference>
<keyword evidence="5" id="KW-0129">CBS domain</keyword>
<dbReference type="EC" id="1.7.1.7" evidence="6"/>
<dbReference type="HAMAP" id="MF_02250">
    <property type="entry name" value="GMPR_GuaB1"/>
    <property type="match status" value="1"/>
</dbReference>
<comment type="function">
    <text evidence="6">Involved in the purine-salvage pathway. Catalyzes the NADPH-dependent conversion of GMP to IMP.</text>
</comment>
<dbReference type="EMBL" id="FNTV01000001">
    <property type="protein sequence ID" value="SED90598.1"/>
    <property type="molecule type" value="Genomic_DNA"/>
</dbReference>
<dbReference type="FunFam" id="3.20.20.70:FF:000424">
    <property type="entry name" value="Inosine-5'-monophosphate dehydrogenase 2"/>
    <property type="match status" value="1"/>
</dbReference>
<dbReference type="eggNOG" id="COG0516">
    <property type="taxonomic scope" value="Bacteria"/>
</dbReference>
<dbReference type="KEGG" id="arw:MB46_11195"/>
<accession>A0A1H5EHM4</accession>
<keyword evidence="3 6" id="KW-0521">NADP</keyword>
<reference evidence="7 8" key="1">
    <citation type="submission" date="2016-10" db="EMBL/GenBank/DDBJ databases">
        <authorList>
            <person name="de Groot N.N."/>
        </authorList>
    </citation>
    <scope>NUCLEOTIDE SEQUENCE [LARGE SCALE GENOMIC DNA]</scope>
    <source>
        <strain evidence="7 8">DSM 22274</strain>
    </source>
</reference>
<keyword evidence="4 6" id="KW-0560">Oxidoreductase</keyword>
<gene>
    <name evidence="6" type="primary">guaB1</name>
    <name evidence="7" type="ORF">SAMN04489740_0252</name>
</gene>
<dbReference type="OrthoDB" id="9805398at2"/>
<comment type="cofactor">
    <cofactor evidence="6">
        <name>a monovalent cation</name>
        <dbReference type="ChEBI" id="CHEBI:60242"/>
    </cofactor>
</comment>
<dbReference type="PANTHER" id="PTHR43170:SF5">
    <property type="entry name" value="GMP REDUCTASE"/>
    <property type="match status" value="1"/>
</dbReference>
<dbReference type="Pfam" id="PF00478">
    <property type="entry name" value="IMPDH"/>
    <property type="match status" value="1"/>
</dbReference>
<dbReference type="Gene3D" id="3.20.20.70">
    <property type="entry name" value="Aldolase class I"/>
    <property type="match status" value="1"/>
</dbReference>